<protein>
    <submittedName>
        <fullName evidence="5">CHC2 zinc finger protein</fullName>
    </submittedName>
</protein>
<dbReference type="InterPro" id="IPR050219">
    <property type="entry name" value="DnaG_primase"/>
</dbReference>
<dbReference type="Pfam" id="PF01807">
    <property type="entry name" value="Zn_ribbon_DnaG"/>
    <property type="match status" value="1"/>
</dbReference>
<evidence type="ECO:0000256" key="3">
    <source>
        <dbReference type="ARBA" id="ARBA00022833"/>
    </source>
</evidence>
<evidence type="ECO:0000256" key="1">
    <source>
        <dbReference type="ARBA" id="ARBA00022723"/>
    </source>
</evidence>
<dbReference type="PANTHER" id="PTHR30313">
    <property type="entry name" value="DNA PRIMASE"/>
    <property type="match status" value="1"/>
</dbReference>
<keyword evidence="1" id="KW-0479">Metal-binding</keyword>
<dbReference type="EMBL" id="BK015194">
    <property type="protein sequence ID" value="DAD95532.1"/>
    <property type="molecule type" value="Genomic_DNA"/>
</dbReference>
<evidence type="ECO:0000256" key="2">
    <source>
        <dbReference type="ARBA" id="ARBA00022771"/>
    </source>
</evidence>
<dbReference type="SUPFAM" id="SSF57783">
    <property type="entry name" value="Zinc beta-ribbon"/>
    <property type="match status" value="1"/>
</dbReference>
<dbReference type="GO" id="GO:0006269">
    <property type="term" value="P:DNA replication, synthesis of primer"/>
    <property type="evidence" value="ECO:0007669"/>
    <property type="project" value="TreeGrafter"/>
</dbReference>
<dbReference type="GO" id="GO:0008270">
    <property type="term" value="F:zinc ion binding"/>
    <property type="evidence" value="ECO:0007669"/>
    <property type="project" value="UniProtKB-KW"/>
</dbReference>
<reference evidence="5" key="1">
    <citation type="journal article" date="2021" name="Proc. Natl. Acad. Sci. U.S.A.">
        <title>A Catalog of Tens of Thousands of Viruses from Human Metagenomes Reveals Hidden Associations with Chronic Diseases.</title>
        <authorList>
            <person name="Tisza M.J."/>
            <person name="Buck C.B."/>
        </authorList>
    </citation>
    <scope>NUCLEOTIDE SEQUENCE</scope>
    <source>
        <strain evidence="5">CtW7Z6</strain>
    </source>
</reference>
<accession>A0A8S5NME0</accession>
<feature type="domain" description="Zinc finger CHC2-type" evidence="4">
    <location>
        <begin position="31"/>
        <end position="80"/>
    </location>
</feature>
<keyword evidence="2" id="KW-0863">Zinc-finger</keyword>
<dbReference type="PANTHER" id="PTHR30313:SF2">
    <property type="entry name" value="DNA PRIMASE"/>
    <property type="match status" value="1"/>
</dbReference>
<organism evidence="5">
    <name type="scientific">Myoviridae sp. ctW7Z6</name>
    <dbReference type="NCBI Taxonomy" id="2826661"/>
    <lineage>
        <taxon>Viruses</taxon>
        <taxon>Duplodnaviria</taxon>
        <taxon>Heunggongvirae</taxon>
        <taxon>Uroviricota</taxon>
        <taxon>Caudoviricetes</taxon>
    </lineage>
</organism>
<name>A0A8S5NME0_9CAUD</name>
<dbReference type="GO" id="GO:0003677">
    <property type="term" value="F:DNA binding"/>
    <property type="evidence" value="ECO:0007669"/>
    <property type="project" value="InterPro"/>
</dbReference>
<sequence>MDKDEIKQSCSMKEVIGNYGLVPNRAGFVRCPFHQGDRSPSMKIYRDSFYCFGCGAGGDVFDFVSRMDNLSFKEAYLNLGGEYRHERKNFSYMRKIQHSRTQRKKKEQKLTLIRHRLEYLSLMIEFYKKIKLDSEPLSDPWCLAENKLTTLWGEYDYLLERGGKI</sequence>
<dbReference type="InterPro" id="IPR036977">
    <property type="entry name" value="DNA_primase_Znf_CHC2"/>
</dbReference>
<proteinExistence type="predicted"/>
<dbReference type="Gene3D" id="3.90.580.10">
    <property type="entry name" value="Zinc finger, CHC2-type domain"/>
    <property type="match status" value="1"/>
</dbReference>
<evidence type="ECO:0000313" key="5">
    <source>
        <dbReference type="EMBL" id="DAD95532.1"/>
    </source>
</evidence>
<keyword evidence="3" id="KW-0862">Zinc</keyword>
<dbReference type="InterPro" id="IPR002694">
    <property type="entry name" value="Znf_CHC2"/>
</dbReference>
<dbReference type="SMART" id="SM00400">
    <property type="entry name" value="ZnF_CHCC"/>
    <property type="match status" value="1"/>
</dbReference>
<dbReference type="GO" id="GO:0003899">
    <property type="term" value="F:DNA-directed RNA polymerase activity"/>
    <property type="evidence" value="ECO:0007669"/>
    <property type="project" value="InterPro"/>
</dbReference>
<evidence type="ECO:0000259" key="4">
    <source>
        <dbReference type="SMART" id="SM00400"/>
    </source>
</evidence>